<feature type="region of interest" description="Disordered" evidence="5">
    <location>
        <begin position="323"/>
        <end position="347"/>
    </location>
</feature>
<feature type="domain" description="Protein kinase" evidence="6">
    <location>
        <begin position="956"/>
        <end position="1252"/>
    </location>
</feature>
<dbReference type="InterPro" id="IPR015661">
    <property type="entry name" value="Bub1/Mad3"/>
</dbReference>
<keyword evidence="3" id="KW-0995">Kinetochore</keyword>
<protein>
    <recommendedName>
        <fullName evidence="10">Protein kinase domain-containing protein</fullName>
    </recommendedName>
</protein>
<dbReference type="PROSITE" id="PS51489">
    <property type="entry name" value="BUB1_N"/>
    <property type="match status" value="1"/>
</dbReference>
<evidence type="ECO:0000313" key="8">
    <source>
        <dbReference type="EMBL" id="TDH00752.1"/>
    </source>
</evidence>
<keyword evidence="4" id="KW-0137">Centromere</keyword>
<feature type="region of interest" description="Disordered" evidence="5">
    <location>
        <begin position="443"/>
        <end position="465"/>
    </location>
</feature>
<dbReference type="GO" id="GO:0007094">
    <property type="term" value="P:mitotic spindle assembly checkpoint signaling"/>
    <property type="evidence" value="ECO:0007669"/>
    <property type="project" value="InterPro"/>
</dbReference>
<dbReference type="SMART" id="SM00220">
    <property type="entry name" value="S_TKc"/>
    <property type="match status" value="1"/>
</dbReference>
<evidence type="ECO:0000256" key="2">
    <source>
        <dbReference type="ARBA" id="ARBA00022454"/>
    </source>
</evidence>
<dbReference type="GO" id="GO:0004672">
    <property type="term" value="F:protein kinase activity"/>
    <property type="evidence" value="ECO:0007669"/>
    <property type="project" value="InterPro"/>
</dbReference>
<keyword evidence="9" id="KW-1185">Reference proteome</keyword>
<evidence type="ECO:0000256" key="5">
    <source>
        <dbReference type="SAM" id="MobiDB-lite"/>
    </source>
</evidence>
<gene>
    <name evidence="8" type="ORF">EPR50_G00192100</name>
</gene>
<dbReference type="Proteomes" id="UP000295070">
    <property type="component" value="Chromosome 18"/>
</dbReference>
<dbReference type="GO" id="GO:0000776">
    <property type="term" value="C:kinetochore"/>
    <property type="evidence" value="ECO:0007669"/>
    <property type="project" value="UniProtKB-KW"/>
</dbReference>
<dbReference type="Pfam" id="PF00069">
    <property type="entry name" value="Pkinase"/>
    <property type="match status" value="1"/>
</dbReference>
<evidence type="ECO:0000259" key="6">
    <source>
        <dbReference type="PROSITE" id="PS50011"/>
    </source>
</evidence>
<dbReference type="Gene3D" id="6.10.130.20">
    <property type="match status" value="1"/>
</dbReference>
<reference evidence="8 9" key="1">
    <citation type="submission" date="2019-01" db="EMBL/GenBank/DDBJ databases">
        <title>A chromosome-scale genome assembly of the yellow perch, Perca flavescens.</title>
        <authorList>
            <person name="Feron R."/>
            <person name="Morvezen R."/>
            <person name="Bestin A."/>
            <person name="Haffray P."/>
            <person name="Klopp C."/>
            <person name="Zahm M."/>
            <person name="Cabau C."/>
            <person name="Roques C."/>
            <person name="Donnadieu C."/>
            <person name="Bouchez O."/>
            <person name="Christie M."/>
            <person name="Larson W."/>
            <person name="Guiguen Y."/>
        </authorList>
    </citation>
    <scope>NUCLEOTIDE SEQUENCE [LARGE SCALE GENOMIC DNA]</scope>
    <source>
        <strain evidence="8">YP-PL-M2</strain>
        <tissue evidence="8">Blood</tissue>
    </source>
</reference>
<feature type="compositionally biased region" description="Polar residues" evidence="5">
    <location>
        <begin position="146"/>
        <end position="171"/>
    </location>
</feature>
<proteinExistence type="predicted"/>
<comment type="subcellular location">
    <subcellularLocation>
        <location evidence="1">Chromosome</location>
        <location evidence="1">Centromere</location>
        <location evidence="1">Kinetochore</location>
    </subcellularLocation>
</comment>
<dbReference type="InterPro" id="IPR008271">
    <property type="entry name" value="Ser/Thr_kinase_AS"/>
</dbReference>
<evidence type="ECO:0000313" key="9">
    <source>
        <dbReference type="Proteomes" id="UP000295070"/>
    </source>
</evidence>
<accession>A0A484CAC4</accession>
<dbReference type="GO" id="GO:0005524">
    <property type="term" value="F:ATP binding"/>
    <property type="evidence" value="ECO:0007669"/>
    <property type="project" value="InterPro"/>
</dbReference>
<evidence type="ECO:0000256" key="3">
    <source>
        <dbReference type="ARBA" id="ARBA00022838"/>
    </source>
</evidence>
<dbReference type="PANTHER" id="PTHR14030:SF26">
    <property type="entry name" value="MITOTIC CHECKPOINT SERINE_THREONINE-PROTEIN KINASE BUB1"/>
    <property type="match status" value="1"/>
</dbReference>
<dbReference type="Gene3D" id="1.25.40.430">
    <property type="match status" value="1"/>
</dbReference>
<name>A0A484CAC4_PERFV</name>
<dbReference type="PROSITE" id="PS00108">
    <property type="entry name" value="PROTEIN_KINASE_ST"/>
    <property type="match status" value="1"/>
</dbReference>
<feature type="compositionally biased region" description="Polar residues" evidence="5">
    <location>
        <begin position="325"/>
        <end position="335"/>
    </location>
</feature>
<feature type="region of interest" description="Disordered" evidence="5">
    <location>
        <begin position="146"/>
        <end position="183"/>
    </location>
</feature>
<dbReference type="GO" id="GO:0051754">
    <property type="term" value="P:meiotic sister chromatid cohesion, centromeric"/>
    <property type="evidence" value="ECO:0007669"/>
    <property type="project" value="TreeGrafter"/>
</dbReference>
<dbReference type="InterPro" id="IPR011009">
    <property type="entry name" value="Kinase-like_dom_sf"/>
</dbReference>
<dbReference type="PANTHER" id="PTHR14030">
    <property type="entry name" value="MITOTIC CHECKPOINT SERINE/THREONINE-PROTEIN KINASE BUB1"/>
    <property type="match status" value="1"/>
</dbReference>
<dbReference type="STRING" id="8167.A0A484CAC4"/>
<evidence type="ECO:0000259" key="7">
    <source>
        <dbReference type="PROSITE" id="PS51489"/>
    </source>
</evidence>
<dbReference type="GO" id="GO:0005634">
    <property type="term" value="C:nucleus"/>
    <property type="evidence" value="ECO:0007669"/>
    <property type="project" value="TreeGrafter"/>
</dbReference>
<dbReference type="PROSITE" id="PS50011">
    <property type="entry name" value="PROTEIN_KINASE_DOM"/>
    <property type="match status" value="1"/>
</dbReference>
<comment type="caution">
    <text evidence="8">The sequence shown here is derived from an EMBL/GenBank/DDBJ whole genome shotgun (WGS) entry which is preliminary data.</text>
</comment>
<organism evidence="8 9">
    <name type="scientific">Perca flavescens</name>
    <name type="common">American yellow perch</name>
    <name type="synonym">Morone flavescens</name>
    <dbReference type="NCBI Taxonomy" id="8167"/>
    <lineage>
        <taxon>Eukaryota</taxon>
        <taxon>Metazoa</taxon>
        <taxon>Chordata</taxon>
        <taxon>Craniata</taxon>
        <taxon>Vertebrata</taxon>
        <taxon>Euteleostomi</taxon>
        <taxon>Actinopterygii</taxon>
        <taxon>Neopterygii</taxon>
        <taxon>Teleostei</taxon>
        <taxon>Neoteleostei</taxon>
        <taxon>Acanthomorphata</taxon>
        <taxon>Eupercaria</taxon>
        <taxon>Perciformes</taxon>
        <taxon>Percoidei</taxon>
        <taxon>Percidae</taxon>
        <taxon>Percinae</taxon>
        <taxon>Perca</taxon>
    </lineage>
</organism>
<sequence>MDIPTYLQRFKDSLSTYTGDDPLERWDSFVEYLGQRLPAGGCGEMSPVFDSIVETFLNVERYANDIRYVNYCIKCASYYSDPSELYRYVYSKGVGTRTAALYVAWAQQFEQRGMIEQADGLYQKATENQAQPADTILNEYRQFQRRTGSQAPVSGSRNPLQNSNLTNQMSSLAEPGAPNKASADCLPKPPAQIIIVSRSETSGTIPSGQGASVRTASAYTQEALVCEGSELSFEEVRAENYLRKIREKKEKELREMGASSSLPPVFRAEVPALTHPQELQPPRSTSSYVAEMMREEEERILKNTCRLEDVNQVLEPQLSVAEKVSSLNPNPTQQPFGRPRPPNRLSNRRSLGLRLHHEPPFIHEAPAADPPRQGITAASDGSVCLPPPASVAPAWPVPAQSTQPPVAFEQTDVSLRGPDALCLPHLPPPVFMESISAYGNAGSLRRDDRVQPSSSQSCRLQEHHATQRDVSNLLELEDKFNLSQGSTANLSHITPNTSLGFVQATPSRVLPSPTVNTREALDVIMDMFQAPTFQEDPFINTSVFGTEENEFDPGLATTDGVSSVPKPAAAAPFTVFQDDADEENGSAAAPVAVEKSKPIRALAEITVPGKPNDTPADLMPDESTMWGARYNSLHSLAACPNSTTDFAMLAQFVSTPSAHKTPFSGKFFEEDEEDENNCDGKENADEDAFMRRQPKKLSPILETSPSNETVFSQLAPSSEGLGTIVGEGLAAAPHCLTTSSCTTMVQPPPPAVLSFRDQTLCPPDSTDSTAAPGWAVYASPEQPPKPYPETSIRPNGEAFAITEDVDEPSSPDRLQKPVRDVPMSPECALAADWTLVRSPERTAVPDLDAFLSPCPMSPQQPPLCADVPMSPAPLAAEDEPMMSPERLRPSTDASANARTPAAAVQLVSDPWADEVISRLLSSLSQPLTSHPCCTSWQCNVPNITPKTTISMGKASLRVDCVLGEGAFATVYQGTDLQTSEKVMLKVQKPANPWEFYINTQLDARLPHTVRHLYSSIRSAHLFHNGSVLLGELHNYGTLLNAVNIYKTLSDKVMPQPLVMYFSVCILHMVEQLHAARIVHADVKPDNFLLGERFLENKGFEPEDLDHGLALIDLGQSIDMDLFPEGTAFTARCLTSGFQCTEMLSGKPWNYQTDYFGIAATVHCMLFGTYMQVKNEGGVWVTNGVFRRNPHCDLWQEFFHTLLNVPDCSSRPSLGLLRSGLASTLRHNYSSRLPALKNRLTVLLLERHKAARR</sequence>
<dbReference type="InterPro" id="IPR000719">
    <property type="entry name" value="Prot_kinase_dom"/>
</dbReference>
<dbReference type="SUPFAM" id="SSF56112">
    <property type="entry name" value="Protein kinase-like (PK-like)"/>
    <property type="match status" value="1"/>
</dbReference>
<keyword evidence="2" id="KW-0158">Chromosome</keyword>
<dbReference type="Gene3D" id="1.10.510.10">
    <property type="entry name" value="Transferase(Phosphotransferase) domain 1"/>
    <property type="match status" value="1"/>
</dbReference>
<evidence type="ECO:0000256" key="1">
    <source>
        <dbReference type="ARBA" id="ARBA00004629"/>
    </source>
</evidence>
<evidence type="ECO:0008006" key="10">
    <source>
        <dbReference type="Google" id="ProtNLM"/>
    </source>
</evidence>
<dbReference type="Pfam" id="PF08311">
    <property type="entry name" value="Mad3_BUB1_I"/>
    <property type="match status" value="1"/>
</dbReference>
<feature type="domain" description="BUB1 N-terminal" evidence="7">
    <location>
        <begin position="10"/>
        <end position="171"/>
    </location>
</feature>
<dbReference type="InterPro" id="IPR013212">
    <property type="entry name" value="Mad3/Bub1_I"/>
</dbReference>
<dbReference type="AlphaFoldDB" id="A0A484CAC4"/>
<dbReference type="EMBL" id="SCKG01000018">
    <property type="protein sequence ID" value="TDH00752.1"/>
    <property type="molecule type" value="Genomic_DNA"/>
</dbReference>
<dbReference type="SMART" id="SM00777">
    <property type="entry name" value="Mad3_BUB1_I"/>
    <property type="match status" value="1"/>
</dbReference>
<evidence type="ECO:0000256" key="4">
    <source>
        <dbReference type="ARBA" id="ARBA00023328"/>
    </source>
</evidence>